<dbReference type="AlphaFoldDB" id="A0A8J5SLH8"/>
<accession>A0A8J5SLH8</accession>
<gene>
    <name evidence="1" type="ORF">GUJ93_ZPchr0007g6187</name>
</gene>
<organism evidence="1 2">
    <name type="scientific">Zizania palustris</name>
    <name type="common">Northern wild rice</name>
    <dbReference type="NCBI Taxonomy" id="103762"/>
    <lineage>
        <taxon>Eukaryota</taxon>
        <taxon>Viridiplantae</taxon>
        <taxon>Streptophyta</taxon>
        <taxon>Embryophyta</taxon>
        <taxon>Tracheophyta</taxon>
        <taxon>Spermatophyta</taxon>
        <taxon>Magnoliopsida</taxon>
        <taxon>Liliopsida</taxon>
        <taxon>Poales</taxon>
        <taxon>Poaceae</taxon>
        <taxon>BOP clade</taxon>
        <taxon>Oryzoideae</taxon>
        <taxon>Oryzeae</taxon>
        <taxon>Zizaniinae</taxon>
        <taxon>Zizania</taxon>
    </lineage>
</organism>
<proteinExistence type="predicted"/>
<comment type="caution">
    <text evidence="1">The sequence shown here is derived from an EMBL/GenBank/DDBJ whole genome shotgun (WGS) entry which is preliminary data.</text>
</comment>
<name>A0A8J5SLH8_ZIZPA</name>
<reference evidence="1" key="1">
    <citation type="journal article" date="2021" name="bioRxiv">
        <title>Whole Genome Assembly and Annotation of Northern Wild Rice, Zizania palustris L., Supports a Whole Genome Duplication in the Zizania Genus.</title>
        <authorList>
            <person name="Haas M."/>
            <person name="Kono T."/>
            <person name="Macchietto M."/>
            <person name="Millas R."/>
            <person name="McGilp L."/>
            <person name="Shao M."/>
            <person name="Duquette J."/>
            <person name="Hirsch C.N."/>
            <person name="Kimball J."/>
        </authorList>
    </citation>
    <scope>NUCLEOTIDE SEQUENCE</scope>
    <source>
        <tissue evidence="1">Fresh leaf tissue</tissue>
    </source>
</reference>
<evidence type="ECO:0000313" key="2">
    <source>
        <dbReference type="Proteomes" id="UP000729402"/>
    </source>
</evidence>
<sequence length="150" mass="16291">MDLLPLDLDLQPGQEGTLHAQRHKLQSGHHTGGTTERSRAVATYGQRGANFVLGSIGADLNRTPPLRACLLPAGRRSVGARACMQRAHSARLAGTCLKLASLRARTVLAAAPLWRSPCTRQKPRACLHDTTIINTRDCSNSNTLYYSHNI</sequence>
<dbReference type="Proteomes" id="UP000729402">
    <property type="component" value="Unassembled WGS sequence"/>
</dbReference>
<dbReference type="EMBL" id="JAAALK010000282">
    <property type="protein sequence ID" value="KAG8078596.1"/>
    <property type="molecule type" value="Genomic_DNA"/>
</dbReference>
<reference evidence="1" key="2">
    <citation type="submission" date="2021-02" db="EMBL/GenBank/DDBJ databases">
        <authorList>
            <person name="Kimball J.A."/>
            <person name="Haas M.W."/>
            <person name="Macchietto M."/>
            <person name="Kono T."/>
            <person name="Duquette J."/>
            <person name="Shao M."/>
        </authorList>
    </citation>
    <scope>NUCLEOTIDE SEQUENCE</scope>
    <source>
        <tissue evidence="1">Fresh leaf tissue</tissue>
    </source>
</reference>
<protein>
    <submittedName>
        <fullName evidence="1">Uncharacterized protein</fullName>
    </submittedName>
</protein>
<keyword evidence="2" id="KW-1185">Reference proteome</keyword>
<evidence type="ECO:0000313" key="1">
    <source>
        <dbReference type="EMBL" id="KAG8078596.1"/>
    </source>
</evidence>